<evidence type="ECO:0000256" key="1">
    <source>
        <dbReference type="SAM" id="MobiDB-lite"/>
    </source>
</evidence>
<organism evidence="2 3">
    <name type="scientific">Pleuronectes platessa</name>
    <name type="common">European plaice</name>
    <dbReference type="NCBI Taxonomy" id="8262"/>
    <lineage>
        <taxon>Eukaryota</taxon>
        <taxon>Metazoa</taxon>
        <taxon>Chordata</taxon>
        <taxon>Craniata</taxon>
        <taxon>Vertebrata</taxon>
        <taxon>Euteleostomi</taxon>
        <taxon>Actinopterygii</taxon>
        <taxon>Neopterygii</taxon>
        <taxon>Teleostei</taxon>
        <taxon>Neoteleostei</taxon>
        <taxon>Acanthomorphata</taxon>
        <taxon>Carangaria</taxon>
        <taxon>Pleuronectiformes</taxon>
        <taxon>Pleuronectoidei</taxon>
        <taxon>Pleuronectidae</taxon>
        <taxon>Pleuronectes</taxon>
    </lineage>
</organism>
<evidence type="ECO:0000313" key="2">
    <source>
        <dbReference type="EMBL" id="CAB1460087.1"/>
    </source>
</evidence>
<reference evidence="2" key="1">
    <citation type="submission" date="2020-03" db="EMBL/GenBank/DDBJ databases">
        <authorList>
            <person name="Weist P."/>
        </authorList>
    </citation>
    <scope>NUCLEOTIDE SEQUENCE</scope>
</reference>
<name>A0A9N7VVF0_PLEPL</name>
<feature type="compositionally biased region" description="Basic and acidic residues" evidence="1">
    <location>
        <begin position="14"/>
        <end position="28"/>
    </location>
</feature>
<comment type="caution">
    <text evidence="2">The sequence shown here is derived from an EMBL/GenBank/DDBJ whole genome shotgun (WGS) entry which is preliminary data.</text>
</comment>
<dbReference type="EMBL" id="CADEAL010004460">
    <property type="protein sequence ID" value="CAB1460087.1"/>
    <property type="molecule type" value="Genomic_DNA"/>
</dbReference>
<evidence type="ECO:0000313" key="3">
    <source>
        <dbReference type="Proteomes" id="UP001153269"/>
    </source>
</evidence>
<gene>
    <name evidence="2" type="ORF">PLEPLA_LOCUS47924</name>
</gene>
<dbReference type="AlphaFoldDB" id="A0A9N7VVF0"/>
<feature type="region of interest" description="Disordered" evidence="1">
    <location>
        <begin position="14"/>
        <end position="74"/>
    </location>
</feature>
<dbReference type="Proteomes" id="UP001153269">
    <property type="component" value="Unassembled WGS sequence"/>
</dbReference>
<sequence length="131" mass="14498">MGDLGWQWNTEARRSLWAERGGGEETNQRSRLWGHRRPHISEGQDSVSGGQPINAPGHLLEISPTPERDCRQCGSPTRQLVNWAHAGSAAVQRELGQTGLARFVSPQSPSERTDWPRPNNTVPPFTPGGRK</sequence>
<keyword evidence="3" id="KW-1185">Reference proteome</keyword>
<proteinExistence type="predicted"/>
<protein>
    <submittedName>
        <fullName evidence="2">Uncharacterized protein</fullName>
    </submittedName>
</protein>
<accession>A0A9N7VVF0</accession>
<feature type="region of interest" description="Disordered" evidence="1">
    <location>
        <begin position="104"/>
        <end position="131"/>
    </location>
</feature>